<dbReference type="Proteomes" id="UP000436801">
    <property type="component" value="Unassembled WGS sequence"/>
</dbReference>
<feature type="binding site" evidence="2">
    <location>
        <position position="79"/>
    </location>
    <ligand>
        <name>7-chloro-L-tryptophan</name>
        <dbReference type="ChEBI" id="CHEBI:58713"/>
    </ligand>
</feature>
<sequence>MTQPISHVVIVGGGTAGWMAAAAAARFLDDGQRRITLVESDAIGTVGVGEATIPPIIGFNRLLGLDEGRFLSATGGSYKLGIEFVGWDTGEDRYFHPFGHHGRDFDGLNFHQAWLKLRDRDGIGPIDDYAMAAAAAHAGTFAPPVADPRSPLSGLAYAYHFDAGRYAAFLRAQAEAGGVTRIEGRIERVERDPASGHVAAVVLGDGRRVAGDLFIDCSGFRSLLLGQAMGVPFVDWSHWLPCDRALAVPTRRTDPVLPYTRATARPAGWQWRIPLQHRTGNGHVYASAFMDDAEAERLLLANLDAEPTDTPRRLSFRAGRYQRMWEGNVVALGLAGGFLEPLESTSIHLIQNGISKLFALFPDKRFTAVERDRYNRFMTDAYDGIRDFIILHYHATRRDDTPFWRHVRTMTIPDTLAEKIALFREKGRIFRYDDELFAVPSWVAVMIGQNIMPDGYDPIVDALDEDRVADALRQMRRANATLARTLPPHAAVLARVGEAAG</sequence>
<dbReference type="SUPFAM" id="SSF51905">
    <property type="entry name" value="FAD/NAD(P)-binding domain"/>
    <property type="match status" value="1"/>
</dbReference>
<evidence type="ECO:0000313" key="6">
    <source>
        <dbReference type="Proteomes" id="UP000436801"/>
    </source>
</evidence>
<dbReference type="Gene3D" id="3.50.50.60">
    <property type="entry name" value="FAD/NAD(P)-binding domain"/>
    <property type="match status" value="1"/>
</dbReference>
<feature type="binding site" evidence="2">
    <location>
        <position position="334"/>
    </location>
    <ligand>
        <name>FAD</name>
        <dbReference type="ChEBI" id="CHEBI:57692"/>
    </ligand>
</feature>
<keyword evidence="5" id="KW-1185">Reference proteome</keyword>
<proteinExistence type="predicted"/>
<accession>A0A1G7GES2</accession>
<evidence type="ECO:0000256" key="1">
    <source>
        <dbReference type="PIRSR" id="PIRSR011396-1"/>
    </source>
</evidence>
<feature type="binding site" evidence="2">
    <location>
        <position position="347"/>
    </location>
    <ligand>
        <name>FAD</name>
        <dbReference type="ChEBI" id="CHEBI:57692"/>
    </ligand>
</feature>
<dbReference type="InterPro" id="IPR033856">
    <property type="entry name" value="Trp_halogen"/>
</dbReference>
<dbReference type="OrthoDB" id="462203at2"/>
<dbReference type="InterPro" id="IPR006905">
    <property type="entry name" value="Flavin_halogenase"/>
</dbReference>
<feature type="binding site" evidence="2">
    <location>
        <position position="343"/>
    </location>
    <ligand>
        <name>L-tryptophan</name>
        <dbReference type="ChEBI" id="CHEBI:57912"/>
    </ligand>
</feature>
<keyword evidence="2" id="KW-0547">Nucleotide-binding</keyword>
<dbReference type="GO" id="GO:0004497">
    <property type="term" value="F:monooxygenase activity"/>
    <property type="evidence" value="ECO:0007669"/>
    <property type="project" value="InterPro"/>
</dbReference>
<dbReference type="InterPro" id="IPR050816">
    <property type="entry name" value="Flavin-dep_Halogenase_NPB"/>
</dbReference>
<name>A0A1G7GES2_9SPHN</name>
<dbReference type="PIRSF" id="PIRSF011396">
    <property type="entry name" value="Trp_halogenase"/>
    <property type="match status" value="1"/>
</dbReference>
<dbReference type="PANTHER" id="PTHR43747">
    <property type="entry name" value="FAD-BINDING PROTEIN"/>
    <property type="match status" value="1"/>
</dbReference>
<gene>
    <name evidence="3" type="ORF">GQR91_04100</name>
    <name evidence="4" type="ORF">SAMN05216557_101848</name>
</gene>
<dbReference type="Proteomes" id="UP000323502">
    <property type="component" value="Unassembled WGS sequence"/>
</dbReference>
<dbReference type="EMBL" id="WSUT01000005">
    <property type="protein sequence ID" value="MWC42841.1"/>
    <property type="molecule type" value="Genomic_DNA"/>
</dbReference>
<dbReference type="RefSeq" id="WP_149681264.1">
    <property type="nucleotide sequence ID" value="NZ_FNBI01000001.1"/>
</dbReference>
<evidence type="ECO:0000313" key="3">
    <source>
        <dbReference type="EMBL" id="MWC42841.1"/>
    </source>
</evidence>
<evidence type="ECO:0000313" key="4">
    <source>
        <dbReference type="EMBL" id="SDE86630.1"/>
    </source>
</evidence>
<reference evidence="4 5" key="1">
    <citation type="submission" date="2016-10" db="EMBL/GenBank/DDBJ databases">
        <authorList>
            <person name="Varghese N."/>
            <person name="Submissions S."/>
        </authorList>
    </citation>
    <scope>NUCLEOTIDE SEQUENCE [LARGE SCALE GENOMIC DNA]</scope>
    <source>
        <strain evidence="4 5">S7-754</strain>
    </source>
</reference>
<keyword evidence="2" id="KW-0274">FAD</keyword>
<dbReference type="PANTHER" id="PTHR43747:SF4">
    <property type="entry name" value="FLAVIN-DEPENDENT TRYPTOPHAN HALOGENASE"/>
    <property type="match status" value="1"/>
</dbReference>
<dbReference type="GO" id="GO:0000166">
    <property type="term" value="F:nucleotide binding"/>
    <property type="evidence" value="ECO:0007669"/>
    <property type="project" value="UniProtKB-KW"/>
</dbReference>
<evidence type="ECO:0000256" key="2">
    <source>
        <dbReference type="PIRSR" id="PIRSR011396-2"/>
    </source>
</evidence>
<keyword evidence="2" id="KW-0285">Flavoprotein</keyword>
<dbReference type="InterPro" id="IPR036188">
    <property type="entry name" value="FAD/NAD-bd_sf"/>
</dbReference>
<dbReference type="EMBL" id="FNBI01000001">
    <property type="protein sequence ID" value="SDE86630.1"/>
    <property type="molecule type" value="Genomic_DNA"/>
</dbReference>
<feature type="binding site" evidence="2">
    <location>
        <begin position="13"/>
        <end position="16"/>
    </location>
    <ligand>
        <name>FAD</name>
        <dbReference type="ChEBI" id="CHEBI:57692"/>
    </ligand>
</feature>
<evidence type="ECO:0000313" key="5">
    <source>
        <dbReference type="Proteomes" id="UP000323502"/>
    </source>
</evidence>
<feature type="active site" evidence="1">
    <location>
        <position position="79"/>
    </location>
</feature>
<reference evidence="3 6" key="2">
    <citation type="submission" date="2019-12" db="EMBL/GenBank/DDBJ databases">
        <authorList>
            <person name="Zheng J."/>
        </authorList>
    </citation>
    <scope>NUCLEOTIDE SEQUENCE [LARGE SCALE GENOMIC DNA]</scope>
    <source>
        <strain evidence="3 6">DSM 27347</strain>
    </source>
</reference>
<dbReference type="AlphaFoldDB" id="A0A1G7GES2"/>
<protein>
    <submittedName>
        <fullName evidence="4">Tryptophan halogenase</fullName>
    </submittedName>
</protein>
<dbReference type="Pfam" id="PF04820">
    <property type="entry name" value="Trp_halogenase"/>
    <property type="match status" value="1"/>
</dbReference>
<organism evidence="4 5">
    <name type="scientific">Sphingomonas carotinifaciens</name>
    <dbReference type="NCBI Taxonomy" id="1166323"/>
    <lineage>
        <taxon>Bacteria</taxon>
        <taxon>Pseudomonadati</taxon>
        <taxon>Pseudomonadota</taxon>
        <taxon>Alphaproteobacteria</taxon>
        <taxon>Sphingomonadales</taxon>
        <taxon>Sphingomonadaceae</taxon>
        <taxon>Sphingomonas</taxon>
    </lineage>
</organism>